<evidence type="ECO:0000313" key="2">
    <source>
        <dbReference type="Proteomes" id="UP001180754"/>
    </source>
</evidence>
<dbReference type="RefSeq" id="WP_311729126.1">
    <property type="nucleotide sequence ID" value="NZ_JAVRFD010000027.1"/>
</dbReference>
<dbReference type="Proteomes" id="UP001180754">
    <property type="component" value="Unassembled WGS sequence"/>
</dbReference>
<proteinExistence type="predicted"/>
<dbReference type="Gene3D" id="1.10.287.1080">
    <property type="entry name" value="MazG-like"/>
    <property type="match status" value="1"/>
</dbReference>
<gene>
    <name evidence="1" type="ORF">RND15_38590</name>
</gene>
<dbReference type="SUPFAM" id="SSF101386">
    <property type="entry name" value="all-alpha NTP pyrophosphatases"/>
    <property type="match status" value="1"/>
</dbReference>
<sequence>MEETWDTVRRLVAWLDAESAAASPEVARLLRVLKISEEAGEVAEAVHGVMGGNPRKGASHTWADVERELCDVVLTAMVALASLTPDARKRFEEHVSYVADRSLG</sequence>
<comment type="caution">
    <text evidence="1">The sequence shown here is derived from an EMBL/GenBank/DDBJ whole genome shotgun (WGS) entry which is preliminary data.</text>
</comment>
<evidence type="ECO:0000313" key="1">
    <source>
        <dbReference type="EMBL" id="MDT0548555.1"/>
    </source>
</evidence>
<name>A0ABU2XRL6_9ACTN</name>
<protein>
    <submittedName>
        <fullName evidence="1">MazG-like family protein</fullName>
    </submittedName>
</protein>
<reference evidence="1" key="1">
    <citation type="submission" date="2024-05" db="EMBL/GenBank/DDBJ databases">
        <title>30 novel species of actinomycetes from the DSMZ collection.</title>
        <authorList>
            <person name="Nouioui I."/>
        </authorList>
    </citation>
    <scope>NUCLEOTIDE SEQUENCE</scope>
    <source>
        <strain evidence="1">DSM 41529</strain>
    </source>
</reference>
<dbReference type="CDD" id="cd11533">
    <property type="entry name" value="NTP-PPase_Af0060_like"/>
    <property type="match status" value="1"/>
</dbReference>
<dbReference type="InterPro" id="IPR044548">
    <property type="entry name" value="AF0060_NTP-PPase_MazG-like"/>
</dbReference>
<dbReference type="EMBL" id="JAVRFD010000027">
    <property type="protein sequence ID" value="MDT0548555.1"/>
    <property type="molecule type" value="Genomic_DNA"/>
</dbReference>
<accession>A0ABU2XRL6</accession>
<keyword evidence="2" id="KW-1185">Reference proteome</keyword>
<organism evidence="1 2">
    <name type="scientific">Streptomyces lonegramiae</name>
    <dbReference type="NCBI Taxonomy" id="3075524"/>
    <lineage>
        <taxon>Bacteria</taxon>
        <taxon>Bacillati</taxon>
        <taxon>Actinomycetota</taxon>
        <taxon>Actinomycetes</taxon>
        <taxon>Kitasatosporales</taxon>
        <taxon>Streptomycetaceae</taxon>
        <taxon>Streptomyces</taxon>
    </lineage>
</organism>